<evidence type="ECO:0000313" key="2">
    <source>
        <dbReference type="Proteomes" id="UP000018467"/>
    </source>
</evidence>
<evidence type="ECO:0000313" key="1">
    <source>
        <dbReference type="Ensembl" id="ENSAMXP00000044301.1"/>
    </source>
</evidence>
<protein>
    <submittedName>
        <fullName evidence="1">Uncharacterized protein</fullName>
    </submittedName>
</protein>
<dbReference type="Proteomes" id="UP000018467">
    <property type="component" value="Unassembled WGS sequence"/>
</dbReference>
<dbReference type="Ensembl" id="ENSAMXT00000046632.1">
    <property type="protein sequence ID" value="ENSAMXP00000044301.1"/>
    <property type="gene ID" value="ENSAMXG00000042614.1"/>
</dbReference>
<sequence>TRVCKAVIQSKGLFGETRIIKHVYQAVLAVLGPVSGRFWSGLGSVSGRFWTVLERFWVGCSSQTGGLDGFTCLFLRGVVFVSLWSVQVRTHLSFILDNLAHRLCQPQQFYWLSIMHRQMGRL</sequence>
<proteinExistence type="predicted"/>
<reference evidence="2" key="2">
    <citation type="journal article" date="2014" name="Nat. Commun.">
        <title>The cavefish genome reveals candidate genes for eye loss.</title>
        <authorList>
            <person name="McGaugh S.E."/>
            <person name="Gross J.B."/>
            <person name="Aken B."/>
            <person name="Blin M."/>
            <person name="Borowsky R."/>
            <person name="Chalopin D."/>
            <person name="Hinaux H."/>
            <person name="Jeffery W.R."/>
            <person name="Keene A."/>
            <person name="Ma L."/>
            <person name="Minx P."/>
            <person name="Murphy D."/>
            <person name="O'Quin K.E."/>
            <person name="Retaux S."/>
            <person name="Rohner N."/>
            <person name="Searle S.M."/>
            <person name="Stahl B.A."/>
            <person name="Tabin C."/>
            <person name="Volff J.N."/>
            <person name="Yoshizawa M."/>
            <person name="Warren W.C."/>
        </authorList>
    </citation>
    <scope>NUCLEOTIDE SEQUENCE [LARGE SCALE GENOMIC DNA]</scope>
    <source>
        <strain evidence="2">female</strain>
    </source>
</reference>
<organism evidence="1 2">
    <name type="scientific">Astyanax mexicanus</name>
    <name type="common">Blind cave fish</name>
    <name type="synonym">Astyanax fasciatus mexicanus</name>
    <dbReference type="NCBI Taxonomy" id="7994"/>
    <lineage>
        <taxon>Eukaryota</taxon>
        <taxon>Metazoa</taxon>
        <taxon>Chordata</taxon>
        <taxon>Craniata</taxon>
        <taxon>Vertebrata</taxon>
        <taxon>Euteleostomi</taxon>
        <taxon>Actinopterygii</taxon>
        <taxon>Neopterygii</taxon>
        <taxon>Teleostei</taxon>
        <taxon>Ostariophysi</taxon>
        <taxon>Characiformes</taxon>
        <taxon>Characoidei</taxon>
        <taxon>Acestrorhamphidae</taxon>
        <taxon>Acestrorhamphinae</taxon>
        <taxon>Astyanax</taxon>
    </lineage>
</organism>
<keyword evidence="2" id="KW-1185">Reference proteome</keyword>
<dbReference type="AlphaFoldDB" id="A0A3B1JRC6"/>
<accession>A0A3B1JRC6</accession>
<reference evidence="1" key="3">
    <citation type="submission" date="2025-08" db="UniProtKB">
        <authorList>
            <consortium name="Ensembl"/>
        </authorList>
    </citation>
    <scope>IDENTIFICATION</scope>
</reference>
<name>A0A3B1JRC6_ASTMX</name>
<reference evidence="2" key="1">
    <citation type="submission" date="2013-03" db="EMBL/GenBank/DDBJ databases">
        <authorList>
            <person name="Jeffery W."/>
            <person name="Warren W."/>
            <person name="Wilson R.K."/>
        </authorList>
    </citation>
    <scope>NUCLEOTIDE SEQUENCE</scope>
    <source>
        <strain evidence="2">female</strain>
    </source>
</reference>
<dbReference type="InParanoid" id="A0A3B1JRC6"/>
<reference evidence="1" key="4">
    <citation type="submission" date="2025-09" db="UniProtKB">
        <authorList>
            <consortium name="Ensembl"/>
        </authorList>
    </citation>
    <scope>IDENTIFICATION</scope>
</reference>